<name>A0ABY7E6M1_MYAAR</name>
<feature type="non-terminal residue" evidence="3">
    <location>
        <position position="1"/>
    </location>
</feature>
<organism evidence="3 4">
    <name type="scientific">Mya arenaria</name>
    <name type="common">Soft-shell clam</name>
    <dbReference type="NCBI Taxonomy" id="6604"/>
    <lineage>
        <taxon>Eukaryota</taxon>
        <taxon>Metazoa</taxon>
        <taxon>Spiralia</taxon>
        <taxon>Lophotrochozoa</taxon>
        <taxon>Mollusca</taxon>
        <taxon>Bivalvia</taxon>
        <taxon>Autobranchia</taxon>
        <taxon>Heteroconchia</taxon>
        <taxon>Euheterodonta</taxon>
        <taxon>Imparidentia</taxon>
        <taxon>Neoheterodontei</taxon>
        <taxon>Myida</taxon>
        <taxon>Myoidea</taxon>
        <taxon>Myidae</taxon>
        <taxon>Mya</taxon>
    </lineage>
</organism>
<gene>
    <name evidence="3" type="ORF">MAR_019961</name>
</gene>
<reference evidence="3" key="1">
    <citation type="submission" date="2022-11" db="EMBL/GenBank/DDBJ databases">
        <title>Centuries of genome instability and evolution in soft-shell clam transmissible cancer (bioRxiv).</title>
        <authorList>
            <person name="Hart S.F.M."/>
            <person name="Yonemitsu M.A."/>
            <person name="Giersch R.M."/>
            <person name="Beal B.F."/>
            <person name="Arriagada G."/>
            <person name="Davis B.W."/>
            <person name="Ostrander E.A."/>
            <person name="Goff S.P."/>
            <person name="Metzger M.J."/>
        </authorList>
    </citation>
    <scope>NUCLEOTIDE SEQUENCE</scope>
    <source>
        <strain evidence="3">MELC-2E11</strain>
        <tissue evidence="3">Siphon/mantle</tissue>
    </source>
</reference>
<feature type="transmembrane region" description="Helical" evidence="1">
    <location>
        <begin position="28"/>
        <end position="48"/>
    </location>
</feature>
<dbReference type="EMBL" id="CP111016">
    <property type="protein sequence ID" value="WAR04592.1"/>
    <property type="molecule type" value="Genomic_DNA"/>
</dbReference>
<keyword evidence="1" id="KW-0472">Membrane</keyword>
<sequence>MLNKCIGGVDLHDQFRTKYNIGCCGKKLWRYIFWFILNCCIVNAGFCIRKQLKCKVKINEPSRELLTDLIGGFSKKHHAVVDQLQPPGVADGNQALH</sequence>
<proteinExistence type="predicted"/>
<dbReference type="Pfam" id="PF13843">
    <property type="entry name" value="DDE_Tnp_1_7"/>
    <property type="match status" value="1"/>
</dbReference>
<keyword evidence="1" id="KW-0812">Transmembrane</keyword>
<protein>
    <recommendedName>
        <fullName evidence="2">PiggyBac transposable element-derived protein domain-containing protein</fullName>
    </recommendedName>
</protein>
<feature type="domain" description="PiggyBac transposable element-derived protein" evidence="2">
    <location>
        <begin position="2"/>
        <end position="44"/>
    </location>
</feature>
<evidence type="ECO:0000256" key="1">
    <source>
        <dbReference type="SAM" id="Phobius"/>
    </source>
</evidence>
<dbReference type="InterPro" id="IPR029526">
    <property type="entry name" value="PGBD"/>
</dbReference>
<evidence type="ECO:0000313" key="4">
    <source>
        <dbReference type="Proteomes" id="UP001164746"/>
    </source>
</evidence>
<keyword evidence="1" id="KW-1133">Transmembrane helix</keyword>
<evidence type="ECO:0000259" key="2">
    <source>
        <dbReference type="Pfam" id="PF13843"/>
    </source>
</evidence>
<keyword evidence="4" id="KW-1185">Reference proteome</keyword>
<dbReference type="Proteomes" id="UP001164746">
    <property type="component" value="Chromosome 5"/>
</dbReference>
<accession>A0ABY7E6M1</accession>
<evidence type="ECO:0000313" key="3">
    <source>
        <dbReference type="EMBL" id="WAR04592.1"/>
    </source>
</evidence>